<evidence type="ECO:0000256" key="2">
    <source>
        <dbReference type="ARBA" id="ARBA00022980"/>
    </source>
</evidence>
<gene>
    <name evidence="6" type="ORF">Fmac_023449</name>
</gene>
<dbReference type="PANTHER" id="PTHR11880">
    <property type="entry name" value="RIBOSOMAL PROTEIN S19P FAMILY MEMBER"/>
    <property type="match status" value="1"/>
</dbReference>
<dbReference type="Pfam" id="PF01633">
    <property type="entry name" value="Choline_kinase"/>
    <property type="match status" value="1"/>
</dbReference>
<dbReference type="SUPFAM" id="SSF54570">
    <property type="entry name" value="Ribosomal protein S19"/>
    <property type="match status" value="1"/>
</dbReference>
<keyword evidence="2 4" id="KW-0689">Ribosomal protein</keyword>
<dbReference type="Gene3D" id="3.30.200.20">
    <property type="entry name" value="Phosphorylase Kinase, domain 1"/>
    <property type="match status" value="1"/>
</dbReference>
<protein>
    <recommendedName>
        <fullName evidence="8">40S ribosomal protein S15</fullName>
    </recommendedName>
</protein>
<accession>A0ABD1LLM4</accession>
<dbReference type="Gene3D" id="3.30.860.10">
    <property type="entry name" value="30s Ribosomal Protein S19, Chain A"/>
    <property type="match status" value="1"/>
</dbReference>
<evidence type="ECO:0008006" key="8">
    <source>
        <dbReference type="Google" id="ProtNLM"/>
    </source>
</evidence>
<dbReference type="InterPro" id="IPR011009">
    <property type="entry name" value="Kinase-like_dom_sf"/>
</dbReference>
<dbReference type="Pfam" id="PF00203">
    <property type="entry name" value="Ribosomal_S19"/>
    <property type="match status" value="1"/>
</dbReference>
<dbReference type="GO" id="GO:1990904">
    <property type="term" value="C:ribonucleoprotein complex"/>
    <property type="evidence" value="ECO:0007669"/>
    <property type="project" value="UniProtKB-KW"/>
</dbReference>
<dbReference type="GO" id="GO:0005840">
    <property type="term" value="C:ribosome"/>
    <property type="evidence" value="ECO:0007669"/>
    <property type="project" value="UniProtKB-KW"/>
</dbReference>
<feature type="region of interest" description="Disordered" evidence="5">
    <location>
        <begin position="213"/>
        <end position="248"/>
    </location>
</feature>
<dbReference type="InterPro" id="IPR020934">
    <property type="entry name" value="Ribosomal_uS19_CS"/>
</dbReference>
<evidence type="ECO:0000256" key="4">
    <source>
        <dbReference type="RuleBase" id="RU003485"/>
    </source>
</evidence>
<evidence type="ECO:0000313" key="7">
    <source>
        <dbReference type="Proteomes" id="UP001603857"/>
    </source>
</evidence>
<dbReference type="PANTHER" id="PTHR11880:SF53">
    <property type="entry name" value="SMALL RIBOSOMAL SUBUNIT PROTEIN US19U-RELATED"/>
    <property type="match status" value="1"/>
</dbReference>
<reference evidence="6 7" key="1">
    <citation type="submission" date="2024-08" db="EMBL/GenBank/DDBJ databases">
        <title>Insights into the chromosomal genome structure of Flemingia macrophylla.</title>
        <authorList>
            <person name="Ding Y."/>
            <person name="Zhao Y."/>
            <person name="Bi W."/>
            <person name="Wu M."/>
            <person name="Zhao G."/>
            <person name="Gong Y."/>
            <person name="Li W."/>
            <person name="Zhang P."/>
        </authorList>
    </citation>
    <scope>NUCLEOTIDE SEQUENCE [LARGE SCALE GENOMIC DNA]</scope>
    <source>
        <strain evidence="6">DYQJB</strain>
        <tissue evidence="6">Leaf</tissue>
    </source>
</reference>
<proteinExistence type="inferred from homology"/>
<evidence type="ECO:0000256" key="3">
    <source>
        <dbReference type="ARBA" id="ARBA00023274"/>
    </source>
</evidence>
<dbReference type="HAMAP" id="MF_00531">
    <property type="entry name" value="Ribosomal_uS19"/>
    <property type="match status" value="1"/>
</dbReference>
<dbReference type="InterPro" id="IPR023575">
    <property type="entry name" value="Ribosomal_uS19_SF"/>
</dbReference>
<name>A0ABD1LLM4_9FABA</name>
<organism evidence="6 7">
    <name type="scientific">Flemingia macrophylla</name>
    <dbReference type="NCBI Taxonomy" id="520843"/>
    <lineage>
        <taxon>Eukaryota</taxon>
        <taxon>Viridiplantae</taxon>
        <taxon>Streptophyta</taxon>
        <taxon>Embryophyta</taxon>
        <taxon>Tracheophyta</taxon>
        <taxon>Spermatophyta</taxon>
        <taxon>Magnoliopsida</taxon>
        <taxon>eudicotyledons</taxon>
        <taxon>Gunneridae</taxon>
        <taxon>Pentapetalae</taxon>
        <taxon>rosids</taxon>
        <taxon>fabids</taxon>
        <taxon>Fabales</taxon>
        <taxon>Fabaceae</taxon>
        <taxon>Papilionoideae</taxon>
        <taxon>50 kb inversion clade</taxon>
        <taxon>NPAAA clade</taxon>
        <taxon>indigoferoid/millettioid clade</taxon>
        <taxon>Phaseoleae</taxon>
        <taxon>Flemingia</taxon>
    </lineage>
</organism>
<comment type="similarity">
    <text evidence="1 4">Belongs to the universal ribosomal protein uS19 family.</text>
</comment>
<keyword evidence="7" id="KW-1185">Reference proteome</keyword>
<keyword evidence="3 4" id="KW-0687">Ribonucleoprotein</keyword>
<evidence type="ECO:0000313" key="6">
    <source>
        <dbReference type="EMBL" id="KAL2324391.1"/>
    </source>
</evidence>
<dbReference type="PROSITE" id="PS00323">
    <property type="entry name" value="RIBOSOMAL_S19"/>
    <property type="match status" value="1"/>
</dbReference>
<evidence type="ECO:0000256" key="5">
    <source>
        <dbReference type="SAM" id="MobiDB-lite"/>
    </source>
</evidence>
<comment type="caution">
    <text evidence="6">The sequence shown here is derived from an EMBL/GenBank/DDBJ whole genome shotgun (WGS) entry which is preliminary data.</text>
</comment>
<dbReference type="SUPFAM" id="SSF56112">
    <property type="entry name" value="Protein kinase-like (PK-like)"/>
    <property type="match status" value="1"/>
</dbReference>
<sequence length="248" mass="27953">MTNEVFQINWPTRNGCEVRNVLVRLYGEGVEVFFDREEEVRTFECMSKHGQGPRLLGRFTSDRVEEFINARPLLYSLMYGVLNQTIVSQHCLYGKRDAPPGEKPEPICTHLRNMIIMPEMIGSIIGVYNGKTFNQVEIKPEMIGHYLAEFSISYKPVKHGRLDFIPVMSLNYVQNDDPLSTSQSDNSRSFWAKSRHTQSSTVTLGRASFFSLLRTSPPPESPTSKGGVPAKTLRRSNQNTSGGEGSTI</sequence>
<dbReference type="PRINTS" id="PR00975">
    <property type="entry name" value="RIBOSOMALS19"/>
</dbReference>
<dbReference type="Proteomes" id="UP001603857">
    <property type="component" value="Unassembled WGS sequence"/>
</dbReference>
<dbReference type="InterPro" id="IPR002222">
    <property type="entry name" value="Ribosomal_uS19"/>
</dbReference>
<dbReference type="EMBL" id="JBGMDY010000008">
    <property type="protein sequence ID" value="KAL2324391.1"/>
    <property type="molecule type" value="Genomic_DNA"/>
</dbReference>
<evidence type="ECO:0000256" key="1">
    <source>
        <dbReference type="ARBA" id="ARBA00007345"/>
    </source>
</evidence>
<dbReference type="AlphaFoldDB" id="A0ABD1LLM4"/>